<feature type="region of interest" description="Disordered" evidence="1">
    <location>
        <begin position="1"/>
        <end position="30"/>
    </location>
</feature>
<name>A0AAD7BJA8_9AGAR</name>
<reference evidence="2" key="1">
    <citation type="submission" date="2023-03" db="EMBL/GenBank/DDBJ databases">
        <title>Massive genome expansion in bonnet fungi (Mycena s.s.) driven by repeated elements and novel gene families across ecological guilds.</title>
        <authorList>
            <consortium name="Lawrence Berkeley National Laboratory"/>
            <person name="Harder C.B."/>
            <person name="Miyauchi S."/>
            <person name="Viragh M."/>
            <person name="Kuo A."/>
            <person name="Thoen E."/>
            <person name="Andreopoulos B."/>
            <person name="Lu D."/>
            <person name="Skrede I."/>
            <person name="Drula E."/>
            <person name="Henrissat B."/>
            <person name="Morin E."/>
            <person name="Kohler A."/>
            <person name="Barry K."/>
            <person name="LaButti K."/>
            <person name="Morin E."/>
            <person name="Salamov A."/>
            <person name="Lipzen A."/>
            <person name="Mereny Z."/>
            <person name="Hegedus B."/>
            <person name="Baldrian P."/>
            <person name="Stursova M."/>
            <person name="Weitz H."/>
            <person name="Taylor A."/>
            <person name="Grigoriev I.V."/>
            <person name="Nagy L.G."/>
            <person name="Martin F."/>
            <person name="Kauserud H."/>
        </authorList>
    </citation>
    <scope>NUCLEOTIDE SEQUENCE</scope>
    <source>
        <strain evidence="2">9284</strain>
    </source>
</reference>
<keyword evidence="3" id="KW-1185">Reference proteome</keyword>
<accession>A0AAD7BJA8</accession>
<organism evidence="2 3">
    <name type="scientific">Roridomyces roridus</name>
    <dbReference type="NCBI Taxonomy" id="1738132"/>
    <lineage>
        <taxon>Eukaryota</taxon>
        <taxon>Fungi</taxon>
        <taxon>Dikarya</taxon>
        <taxon>Basidiomycota</taxon>
        <taxon>Agaricomycotina</taxon>
        <taxon>Agaricomycetes</taxon>
        <taxon>Agaricomycetidae</taxon>
        <taxon>Agaricales</taxon>
        <taxon>Marasmiineae</taxon>
        <taxon>Mycenaceae</taxon>
        <taxon>Roridomyces</taxon>
    </lineage>
</organism>
<feature type="region of interest" description="Disordered" evidence="1">
    <location>
        <begin position="56"/>
        <end position="153"/>
    </location>
</feature>
<evidence type="ECO:0000313" key="2">
    <source>
        <dbReference type="EMBL" id="KAJ7622455.1"/>
    </source>
</evidence>
<gene>
    <name evidence="2" type="ORF">FB45DRAFT_870643</name>
</gene>
<sequence length="162" mass="17437">MPPKRTIHQAQINFDGSDADSDDEEHIPSKGRMLQESVELRRGGTVRHRSTFIPVLQSPQKRRTQSYGLLDPDDLGSFQNGANDTLEAEMLGVESASDSGEEDEPRALRDSGRAGPKSPGLGWALAGLGLTFPEPEPEPASSPAQASSPGSSLGLVQVFFFY</sequence>
<evidence type="ECO:0000256" key="1">
    <source>
        <dbReference type="SAM" id="MobiDB-lite"/>
    </source>
</evidence>
<feature type="compositionally biased region" description="Low complexity" evidence="1">
    <location>
        <begin position="120"/>
        <end position="130"/>
    </location>
</feature>
<feature type="compositionally biased region" description="Low complexity" evidence="1">
    <location>
        <begin position="139"/>
        <end position="152"/>
    </location>
</feature>
<dbReference type="AlphaFoldDB" id="A0AAD7BJA8"/>
<dbReference type="Proteomes" id="UP001221142">
    <property type="component" value="Unassembled WGS sequence"/>
</dbReference>
<comment type="caution">
    <text evidence="2">The sequence shown here is derived from an EMBL/GenBank/DDBJ whole genome shotgun (WGS) entry which is preliminary data.</text>
</comment>
<protein>
    <submittedName>
        <fullName evidence="2">Uncharacterized protein</fullName>
    </submittedName>
</protein>
<proteinExistence type="predicted"/>
<evidence type="ECO:0000313" key="3">
    <source>
        <dbReference type="Proteomes" id="UP001221142"/>
    </source>
</evidence>
<dbReference type="EMBL" id="JARKIF010000015">
    <property type="protein sequence ID" value="KAJ7622455.1"/>
    <property type="molecule type" value="Genomic_DNA"/>
</dbReference>